<evidence type="ECO:0000313" key="3">
    <source>
        <dbReference type="Proteomes" id="UP001417504"/>
    </source>
</evidence>
<feature type="chain" id="PRO_5042892910" description="Secreted protein" evidence="1">
    <location>
        <begin position="22"/>
        <end position="74"/>
    </location>
</feature>
<organism evidence="2 3">
    <name type="scientific">Stephania japonica</name>
    <dbReference type="NCBI Taxonomy" id="461633"/>
    <lineage>
        <taxon>Eukaryota</taxon>
        <taxon>Viridiplantae</taxon>
        <taxon>Streptophyta</taxon>
        <taxon>Embryophyta</taxon>
        <taxon>Tracheophyta</taxon>
        <taxon>Spermatophyta</taxon>
        <taxon>Magnoliopsida</taxon>
        <taxon>Ranunculales</taxon>
        <taxon>Menispermaceae</taxon>
        <taxon>Menispermoideae</taxon>
        <taxon>Cissampelideae</taxon>
        <taxon>Stephania</taxon>
    </lineage>
</organism>
<dbReference type="EMBL" id="JBBNAE010000008">
    <property type="protein sequence ID" value="KAK9101996.1"/>
    <property type="molecule type" value="Genomic_DNA"/>
</dbReference>
<evidence type="ECO:0000256" key="1">
    <source>
        <dbReference type="SAM" id="SignalP"/>
    </source>
</evidence>
<proteinExistence type="predicted"/>
<sequence>MVLIAATTYILPIQLLSFASTFPVCASLGQRAQIVQFFLTEPGSMLRTCWPVRSENRDSTMKEFTVEANNELWL</sequence>
<protein>
    <recommendedName>
        <fullName evidence="4">Secreted protein</fullName>
    </recommendedName>
</protein>
<comment type="caution">
    <text evidence="2">The sequence shown here is derived from an EMBL/GenBank/DDBJ whole genome shotgun (WGS) entry which is preliminary data.</text>
</comment>
<evidence type="ECO:0008006" key="4">
    <source>
        <dbReference type="Google" id="ProtNLM"/>
    </source>
</evidence>
<reference evidence="2 3" key="1">
    <citation type="submission" date="2024-01" db="EMBL/GenBank/DDBJ databases">
        <title>Genome assemblies of Stephania.</title>
        <authorList>
            <person name="Yang L."/>
        </authorList>
    </citation>
    <scope>NUCLEOTIDE SEQUENCE [LARGE SCALE GENOMIC DNA]</scope>
    <source>
        <strain evidence="2">QJT</strain>
        <tissue evidence="2">Leaf</tissue>
    </source>
</reference>
<accession>A0AAP0EZP6</accession>
<feature type="signal peptide" evidence="1">
    <location>
        <begin position="1"/>
        <end position="21"/>
    </location>
</feature>
<dbReference type="Proteomes" id="UP001417504">
    <property type="component" value="Unassembled WGS sequence"/>
</dbReference>
<keyword evidence="3" id="KW-1185">Reference proteome</keyword>
<dbReference type="AlphaFoldDB" id="A0AAP0EZP6"/>
<name>A0AAP0EZP6_9MAGN</name>
<keyword evidence="1" id="KW-0732">Signal</keyword>
<gene>
    <name evidence="2" type="ORF">Sjap_019250</name>
</gene>
<evidence type="ECO:0000313" key="2">
    <source>
        <dbReference type="EMBL" id="KAK9101996.1"/>
    </source>
</evidence>